<name>A0A0B7BUQ2_9EUPU</name>
<reference evidence="1" key="1">
    <citation type="submission" date="2014-12" db="EMBL/GenBank/DDBJ databases">
        <title>Insight into the proteome of Arion vulgaris.</title>
        <authorList>
            <person name="Aradska J."/>
            <person name="Bulat T."/>
            <person name="Smidak R."/>
            <person name="Sarate P."/>
            <person name="Gangsoo J."/>
            <person name="Sialana F."/>
            <person name="Bilban M."/>
            <person name="Lubec G."/>
        </authorList>
    </citation>
    <scope>NUCLEOTIDE SEQUENCE</scope>
    <source>
        <tissue evidence="1">Skin</tissue>
    </source>
</reference>
<feature type="non-terminal residue" evidence="1">
    <location>
        <position position="60"/>
    </location>
</feature>
<dbReference type="EMBL" id="HACG01050054">
    <property type="protein sequence ID" value="CEK96919.1"/>
    <property type="molecule type" value="Transcribed_RNA"/>
</dbReference>
<proteinExistence type="predicted"/>
<evidence type="ECO:0000313" key="1">
    <source>
        <dbReference type="EMBL" id="CEK96919.1"/>
    </source>
</evidence>
<protein>
    <submittedName>
        <fullName evidence="1">Uncharacterized protein</fullName>
    </submittedName>
</protein>
<dbReference type="AlphaFoldDB" id="A0A0B7BUQ2"/>
<organism evidence="1">
    <name type="scientific">Arion vulgaris</name>
    <dbReference type="NCBI Taxonomy" id="1028688"/>
    <lineage>
        <taxon>Eukaryota</taxon>
        <taxon>Metazoa</taxon>
        <taxon>Spiralia</taxon>
        <taxon>Lophotrochozoa</taxon>
        <taxon>Mollusca</taxon>
        <taxon>Gastropoda</taxon>
        <taxon>Heterobranchia</taxon>
        <taxon>Euthyneura</taxon>
        <taxon>Panpulmonata</taxon>
        <taxon>Eupulmonata</taxon>
        <taxon>Stylommatophora</taxon>
        <taxon>Helicina</taxon>
        <taxon>Arionoidea</taxon>
        <taxon>Arionidae</taxon>
        <taxon>Arion</taxon>
    </lineage>
</organism>
<gene>
    <name evidence="1" type="primary">ORF213999</name>
</gene>
<sequence length="60" mass="7170">MYRNKELENSIKTFHTHNFFPSVVLLIKPYNMLFKTVPCRKKGMLALQYNAVRSKLHDTR</sequence>
<accession>A0A0B7BUQ2</accession>